<name>A0A401G8H3_9APHY</name>
<dbReference type="FunCoup" id="A0A401G8H3">
    <property type="interactions" value="8"/>
</dbReference>
<dbReference type="EMBL" id="BFAD01000001">
    <property type="protein sequence ID" value="GBE78457.1"/>
    <property type="molecule type" value="Genomic_DNA"/>
</dbReference>
<dbReference type="GO" id="GO:0000470">
    <property type="term" value="P:maturation of LSU-rRNA"/>
    <property type="evidence" value="ECO:0007669"/>
    <property type="project" value="TreeGrafter"/>
</dbReference>
<gene>
    <name evidence="2" type="ORF">SCP_0113460</name>
</gene>
<dbReference type="PANTHER" id="PTHR15002:SF0">
    <property type="entry name" value="RIBOSOMAL BIOGENESIS PROTEIN LAS1L"/>
    <property type="match status" value="1"/>
</dbReference>
<evidence type="ECO:0000313" key="2">
    <source>
        <dbReference type="EMBL" id="GBE78457.1"/>
    </source>
</evidence>
<evidence type="ECO:0000313" key="3">
    <source>
        <dbReference type="Proteomes" id="UP000287166"/>
    </source>
</evidence>
<dbReference type="OrthoDB" id="10263222at2759"/>
<dbReference type="RefSeq" id="XP_027609370.1">
    <property type="nucleotide sequence ID" value="XM_027753569.1"/>
</dbReference>
<protein>
    <submittedName>
        <fullName evidence="2">Las1-domain-containing protein</fullName>
    </submittedName>
</protein>
<dbReference type="PANTHER" id="PTHR15002">
    <property type="entry name" value="RIBOSOMAL BIOGENESIS PROTEIN LAS1L"/>
    <property type="match status" value="1"/>
</dbReference>
<dbReference type="GeneID" id="38775374"/>
<feature type="region of interest" description="Disordered" evidence="1">
    <location>
        <begin position="450"/>
        <end position="470"/>
    </location>
</feature>
<comment type="caution">
    <text evidence="2">The sequence shown here is derived from an EMBL/GenBank/DDBJ whole genome shotgun (WGS) entry which is preliminary data.</text>
</comment>
<dbReference type="GO" id="GO:0000460">
    <property type="term" value="P:maturation of 5.8S rRNA"/>
    <property type="evidence" value="ECO:0007669"/>
    <property type="project" value="TreeGrafter"/>
</dbReference>
<dbReference type="GO" id="GO:0090730">
    <property type="term" value="C:Las1 complex"/>
    <property type="evidence" value="ECO:0007669"/>
    <property type="project" value="InterPro"/>
</dbReference>
<evidence type="ECO:0000256" key="1">
    <source>
        <dbReference type="SAM" id="MobiDB-lite"/>
    </source>
</evidence>
<dbReference type="Proteomes" id="UP000287166">
    <property type="component" value="Unassembled WGS sequence"/>
</dbReference>
<reference evidence="2 3" key="1">
    <citation type="journal article" date="2018" name="Sci. Rep.">
        <title>Genome sequence of the cauliflower mushroom Sparassis crispa (Hanabiratake) and its association with beneficial usage.</title>
        <authorList>
            <person name="Kiyama R."/>
            <person name="Furutani Y."/>
            <person name="Kawaguchi K."/>
            <person name="Nakanishi T."/>
        </authorList>
    </citation>
    <scope>NUCLEOTIDE SEQUENCE [LARGE SCALE GENOMIC DNA]</scope>
</reference>
<accession>A0A401G8H3</accession>
<dbReference type="InterPro" id="IPR007174">
    <property type="entry name" value="Las1"/>
</dbReference>
<dbReference type="Pfam" id="PF04031">
    <property type="entry name" value="Las1"/>
    <property type="match status" value="1"/>
</dbReference>
<dbReference type="GO" id="GO:0030687">
    <property type="term" value="C:preribosome, large subunit precursor"/>
    <property type="evidence" value="ECO:0007669"/>
    <property type="project" value="TreeGrafter"/>
</dbReference>
<organism evidence="2 3">
    <name type="scientific">Sparassis crispa</name>
    <dbReference type="NCBI Taxonomy" id="139825"/>
    <lineage>
        <taxon>Eukaryota</taxon>
        <taxon>Fungi</taxon>
        <taxon>Dikarya</taxon>
        <taxon>Basidiomycota</taxon>
        <taxon>Agaricomycotina</taxon>
        <taxon>Agaricomycetes</taxon>
        <taxon>Polyporales</taxon>
        <taxon>Sparassidaceae</taxon>
        <taxon>Sparassis</taxon>
    </lineage>
</organism>
<dbReference type="GO" id="GO:0004519">
    <property type="term" value="F:endonuclease activity"/>
    <property type="evidence" value="ECO:0007669"/>
    <property type="project" value="InterPro"/>
</dbReference>
<dbReference type="STRING" id="139825.A0A401G8H3"/>
<keyword evidence="3" id="KW-1185">Reference proteome</keyword>
<sequence>MRLPRRVPWESLSELDQVCSLIYADENDIDAKVQAVNRISAWRAITSLPHALESTLALLCAILDDSRRQGLPSLLSLRQSYATALIRLVNGLVDPLQVGAYARSIASIAAQLGLPAWLVELRHAATHEDLPSIDVLREAAREAMRWLLDNYFLPTLNPSAAAPSPKTVLRPLSPLLKQYKTLLKGTTRDASLLPTRKHEIAKVTRDIERWVAEAKVAANVSVDAIEWDIGAQDDSMEDGRERWALERLCDALLELGALVPVSKKKRTISGVPLAPAPANLAIWTPLLTNLQSLHPKLPAVLAVRIVSHLLSRSGPSQADVGADTVSLLPQDDAQMDTSYDRCLAGWANWLVDTCGAGAEEEEQEMLRRDDIVVSLITGLGPQREASKTDIMVAQDLLTALCAGHPHLERVAASLPPIADAPSNQWNSTDIDLMQQRLSAVLALARAPDAPSSSATGALGAQPPNITNPMEPVCTGLPPGWRLLSEKDGWRPSPIGVHVPRVPA</sequence>
<dbReference type="AlphaFoldDB" id="A0A401G8H3"/>
<proteinExistence type="predicted"/>
<dbReference type="InParanoid" id="A0A401G8H3"/>